<dbReference type="Proteomes" id="UP001596104">
    <property type="component" value="Unassembled WGS sequence"/>
</dbReference>
<proteinExistence type="predicted"/>
<evidence type="ECO:0000313" key="1">
    <source>
        <dbReference type="EMBL" id="MFC5394412.1"/>
    </source>
</evidence>
<dbReference type="PANTHER" id="PTHR36154:SF1">
    <property type="entry name" value="DNA-BINDING TRANSCRIPTIONAL ACTIVATOR ALPA"/>
    <property type="match status" value="1"/>
</dbReference>
<accession>A0ABW0HDD9</accession>
<organism evidence="1 2">
    <name type="scientific">Bosea vestrisii</name>
    <dbReference type="NCBI Taxonomy" id="151416"/>
    <lineage>
        <taxon>Bacteria</taxon>
        <taxon>Pseudomonadati</taxon>
        <taxon>Pseudomonadota</taxon>
        <taxon>Alphaproteobacteria</taxon>
        <taxon>Hyphomicrobiales</taxon>
        <taxon>Boseaceae</taxon>
        <taxon>Bosea</taxon>
    </lineage>
</organism>
<gene>
    <name evidence="1" type="ORF">ACFPPC_17365</name>
</gene>
<dbReference type="RefSeq" id="WP_377009698.1">
    <property type="nucleotide sequence ID" value="NZ_JBHSLV010000030.1"/>
</dbReference>
<protein>
    <submittedName>
        <fullName evidence="1">Helix-turn-helix transcriptional regulator</fullName>
    </submittedName>
</protein>
<keyword evidence="2" id="KW-1185">Reference proteome</keyword>
<reference evidence="2" key="1">
    <citation type="journal article" date="2019" name="Int. J. Syst. Evol. Microbiol.">
        <title>The Global Catalogue of Microorganisms (GCM) 10K type strain sequencing project: providing services to taxonomists for standard genome sequencing and annotation.</title>
        <authorList>
            <consortium name="The Broad Institute Genomics Platform"/>
            <consortium name="The Broad Institute Genome Sequencing Center for Infectious Disease"/>
            <person name="Wu L."/>
            <person name="Ma J."/>
        </authorList>
    </citation>
    <scope>NUCLEOTIDE SEQUENCE [LARGE SCALE GENOMIC DNA]</scope>
    <source>
        <strain evidence="2">CGMCC 1.16326</strain>
    </source>
</reference>
<dbReference type="InterPro" id="IPR052931">
    <property type="entry name" value="Prophage_regulatory_activator"/>
</dbReference>
<dbReference type="Pfam" id="PF05930">
    <property type="entry name" value="Phage_AlpA"/>
    <property type="match status" value="1"/>
</dbReference>
<name>A0ABW0HDD9_9HYPH</name>
<dbReference type="EMBL" id="JBHSLV010000030">
    <property type="protein sequence ID" value="MFC5394412.1"/>
    <property type="molecule type" value="Genomic_DNA"/>
</dbReference>
<evidence type="ECO:0000313" key="2">
    <source>
        <dbReference type="Proteomes" id="UP001596104"/>
    </source>
</evidence>
<dbReference type="Gene3D" id="1.10.238.160">
    <property type="match status" value="1"/>
</dbReference>
<sequence length="68" mass="7906">MATADPMPADNTRYLRLSEFQPQLRISRPTIYRMVKDGKFPKPVKFGHSSLWIESEVKAWEQGQVANR</sequence>
<dbReference type="PANTHER" id="PTHR36154">
    <property type="entry name" value="DNA-BINDING TRANSCRIPTIONAL ACTIVATOR ALPA"/>
    <property type="match status" value="1"/>
</dbReference>
<dbReference type="InterPro" id="IPR010260">
    <property type="entry name" value="AlpA"/>
</dbReference>
<comment type="caution">
    <text evidence="1">The sequence shown here is derived from an EMBL/GenBank/DDBJ whole genome shotgun (WGS) entry which is preliminary data.</text>
</comment>